<feature type="transmembrane region" description="Helical" evidence="1">
    <location>
        <begin position="242"/>
        <end position="260"/>
    </location>
</feature>
<evidence type="ECO:0000259" key="2">
    <source>
        <dbReference type="Pfam" id="PF00892"/>
    </source>
</evidence>
<dbReference type="SUPFAM" id="SSF103481">
    <property type="entry name" value="Multidrug resistance efflux transporter EmrE"/>
    <property type="match status" value="1"/>
</dbReference>
<feature type="transmembrane region" description="Helical" evidence="1">
    <location>
        <begin position="180"/>
        <end position="199"/>
    </location>
</feature>
<feature type="transmembrane region" description="Helical" evidence="1">
    <location>
        <begin position="31"/>
        <end position="51"/>
    </location>
</feature>
<feature type="transmembrane region" description="Helical" evidence="1">
    <location>
        <begin position="63"/>
        <end position="81"/>
    </location>
</feature>
<name>A0A1F5ZZQ7_9BACT</name>
<dbReference type="Proteomes" id="UP000176253">
    <property type="component" value="Unassembled WGS sequence"/>
</dbReference>
<feature type="transmembrane region" description="Helical" evidence="1">
    <location>
        <begin position="152"/>
        <end position="174"/>
    </location>
</feature>
<dbReference type="AlphaFoldDB" id="A0A1F5ZZQ7"/>
<keyword evidence="1" id="KW-1133">Transmembrane helix</keyword>
<accession>A0A1F5ZZQ7</accession>
<evidence type="ECO:0000313" key="4">
    <source>
        <dbReference type="Proteomes" id="UP000176253"/>
    </source>
</evidence>
<keyword evidence="1" id="KW-0812">Transmembrane</keyword>
<organism evidence="3 4">
    <name type="scientific">Candidatus Gottesmanbacteria bacterium RIFCSPHIGHO2_02_FULL_39_14</name>
    <dbReference type="NCBI Taxonomy" id="1798383"/>
    <lineage>
        <taxon>Bacteria</taxon>
        <taxon>Candidatus Gottesmaniibacteriota</taxon>
    </lineage>
</organism>
<sequence length="288" mass="32844">MSWQIYLLINLGAGAVREFYYKKIADRVDPLVTNFYFSLFMGLMLLFAHFVKYGFWPEINFRFAATGLLFIIAFVSYLSAVKFSLTQSILFQSYSILVTIILTALFLGEGKYLDISKTIGQKAVGGGLLALVSIWFLLHPDKRREEKLEKKWFFYILMTILFFGIGAFLTLFFIQESNSLTVLTNQTLLMSPVLFLINILTRRKVILDSHLTKMILFATIAATIAVVFFYQALEYVPATNLLPLQQVSLVIITMFTGIIFFKEVRFFSGKRLLGMILGLMGILLLVTS</sequence>
<dbReference type="EMBL" id="MFJM01000028">
    <property type="protein sequence ID" value="OGG17834.1"/>
    <property type="molecule type" value="Genomic_DNA"/>
</dbReference>
<keyword evidence="1" id="KW-0472">Membrane</keyword>
<feature type="transmembrane region" description="Helical" evidence="1">
    <location>
        <begin position="272"/>
        <end position="287"/>
    </location>
</feature>
<dbReference type="Pfam" id="PF00892">
    <property type="entry name" value="EamA"/>
    <property type="match status" value="1"/>
</dbReference>
<dbReference type="InterPro" id="IPR037185">
    <property type="entry name" value="EmrE-like"/>
</dbReference>
<feature type="transmembrane region" description="Helical" evidence="1">
    <location>
        <begin position="119"/>
        <end position="140"/>
    </location>
</feature>
<dbReference type="STRING" id="1798383.A3D78_03585"/>
<protein>
    <recommendedName>
        <fullName evidence="2">EamA domain-containing protein</fullName>
    </recommendedName>
</protein>
<dbReference type="InterPro" id="IPR000620">
    <property type="entry name" value="EamA_dom"/>
</dbReference>
<proteinExistence type="predicted"/>
<reference evidence="3 4" key="1">
    <citation type="journal article" date="2016" name="Nat. Commun.">
        <title>Thousands of microbial genomes shed light on interconnected biogeochemical processes in an aquifer system.</title>
        <authorList>
            <person name="Anantharaman K."/>
            <person name="Brown C.T."/>
            <person name="Hug L.A."/>
            <person name="Sharon I."/>
            <person name="Castelle C.J."/>
            <person name="Probst A.J."/>
            <person name="Thomas B.C."/>
            <person name="Singh A."/>
            <person name="Wilkins M.J."/>
            <person name="Karaoz U."/>
            <person name="Brodie E.L."/>
            <person name="Williams K.H."/>
            <person name="Hubbard S.S."/>
            <person name="Banfield J.F."/>
        </authorList>
    </citation>
    <scope>NUCLEOTIDE SEQUENCE [LARGE SCALE GENOMIC DNA]</scope>
</reference>
<feature type="transmembrane region" description="Helical" evidence="1">
    <location>
        <begin position="88"/>
        <end position="107"/>
    </location>
</feature>
<comment type="caution">
    <text evidence="3">The sequence shown here is derived from an EMBL/GenBank/DDBJ whole genome shotgun (WGS) entry which is preliminary data.</text>
</comment>
<evidence type="ECO:0000256" key="1">
    <source>
        <dbReference type="SAM" id="Phobius"/>
    </source>
</evidence>
<evidence type="ECO:0000313" key="3">
    <source>
        <dbReference type="EMBL" id="OGG17834.1"/>
    </source>
</evidence>
<feature type="transmembrane region" description="Helical" evidence="1">
    <location>
        <begin position="211"/>
        <end position="230"/>
    </location>
</feature>
<dbReference type="GO" id="GO:0016020">
    <property type="term" value="C:membrane"/>
    <property type="evidence" value="ECO:0007669"/>
    <property type="project" value="InterPro"/>
</dbReference>
<feature type="domain" description="EamA" evidence="2">
    <location>
        <begin position="151"/>
        <end position="286"/>
    </location>
</feature>
<gene>
    <name evidence="3" type="ORF">A3D78_03585</name>
</gene>